<keyword evidence="17" id="KW-1185">Reference proteome</keyword>
<keyword evidence="6" id="KW-0677">Repeat</keyword>
<evidence type="ECO:0000256" key="7">
    <source>
        <dbReference type="ARBA" id="ARBA00022741"/>
    </source>
</evidence>
<evidence type="ECO:0000313" key="16">
    <source>
        <dbReference type="EMBL" id="KMZ73800.1"/>
    </source>
</evidence>
<dbReference type="SUPFAM" id="SSF56112">
    <property type="entry name" value="Protein kinase-like (PK-like)"/>
    <property type="match status" value="1"/>
</dbReference>
<dbReference type="CDD" id="cd00054">
    <property type="entry name" value="EGF_CA"/>
    <property type="match status" value="1"/>
</dbReference>
<evidence type="ECO:0000256" key="13">
    <source>
        <dbReference type="SAM" id="SignalP"/>
    </source>
</evidence>
<evidence type="ECO:0000256" key="3">
    <source>
        <dbReference type="ARBA" id="ARBA00022536"/>
    </source>
</evidence>
<comment type="caution">
    <text evidence="16">The sequence shown here is derived from an EMBL/GenBank/DDBJ whole genome shotgun (WGS) entry which is preliminary data.</text>
</comment>
<dbReference type="Gene3D" id="3.30.200.20">
    <property type="entry name" value="Phosphorylase Kinase, domain 1"/>
    <property type="match status" value="1"/>
</dbReference>
<evidence type="ECO:0000259" key="15">
    <source>
        <dbReference type="PROSITE" id="PS50026"/>
    </source>
</evidence>
<dbReference type="OMA" id="MCRSANS"/>
<dbReference type="Pfam" id="PF07645">
    <property type="entry name" value="EGF_CA"/>
    <property type="match status" value="1"/>
</dbReference>
<name>A0A0K9Q011_ZOSMR</name>
<dbReference type="FunFam" id="2.10.25.10:FF:000038">
    <property type="entry name" value="Fibrillin 2"/>
    <property type="match status" value="1"/>
</dbReference>
<evidence type="ECO:0000256" key="10">
    <source>
        <dbReference type="ARBA" id="ARBA00023180"/>
    </source>
</evidence>
<reference evidence="17" key="1">
    <citation type="journal article" date="2016" name="Nature">
        <title>The genome of the seagrass Zostera marina reveals angiosperm adaptation to the sea.</title>
        <authorList>
            <person name="Olsen J.L."/>
            <person name="Rouze P."/>
            <person name="Verhelst B."/>
            <person name="Lin Y.-C."/>
            <person name="Bayer T."/>
            <person name="Collen J."/>
            <person name="Dattolo E."/>
            <person name="De Paoli E."/>
            <person name="Dittami S."/>
            <person name="Maumus F."/>
            <person name="Michel G."/>
            <person name="Kersting A."/>
            <person name="Lauritano C."/>
            <person name="Lohaus R."/>
            <person name="Toepel M."/>
            <person name="Tonon T."/>
            <person name="Vanneste K."/>
            <person name="Amirebrahimi M."/>
            <person name="Brakel J."/>
            <person name="Bostroem C."/>
            <person name="Chovatia M."/>
            <person name="Grimwood J."/>
            <person name="Jenkins J.W."/>
            <person name="Jueterbock A."/>
            <person name="Mraz A."/>
            <person name="Stam W.T."/>
            <person name="Tice H."/>
            <person name="Bornberg-Bauer E."/>
            <person name="Green P.J."/>
            <person name="Pearson G.A."/>
            <person name="Procaccini G."/>
            <person name="Duarte C.M."/>
            <person name="Schmutz J."/>
            <person name="Reusch T.B.H."/>
            <person name="Van de Peer Y."/>
        </authorList>
    </citation>
    <scope>NUCLEOTIDE SEQUENCE [LARGE SCALE GENOMIC DNA]</scope>
    <source>
        <strain evidence="17">cv. Finnish</strain>
    </source>
</reference>
<evidence type="ECO:0000256" key="1">
    <source>
        <dbReference type="ARBA" id="ARBA00004479"/>
    </source>
</evidence>
<evidence type="ECO:0000256" key="11">
    <source>
        <dbReference type="PROSITE-ProRule" id="PRU00076"/>
    </source>
</evidence>
<evidence type="ECO:0000259" key="14">
    <source>
        <dbReference type="PROSITE" id="PS50011"/>
    </source>
</evidence>
<dbReference type="GO" id="GO:0030247">
    <property type="term" value="F:polysaccharide binding"/>
    <property type="evidence" value="ECO:0007669"/>
    <property type="project" value="InterPro"/>
</dbReference>
<dbReference type="SMART" id="SM00179">
    <property type="entry name" value="EGF_CA"/>
    <property type="match status" value="1"/>
</dbReference>
<evidence type="ECO:0000256" key="2">
    <source>
        <dbReference type="ARBA" id="ARBA00022527"/>
    </source>
</evidence>
<dbReference type="Gene3D" id="1.10.510.10">
    <property type="entry name" value="Transferase(Phosphotransferase) domain 1"/>
    <property type="match status" value="1"/>
</dbReference>
<dbReference type="PROSITE" id="PS50011">
    <property type="entry name" value="PROTEIN_KINASE_DOM"/>
    <property type="match status" value="1"/>
</dbReference>
<dbReference type="InterPro" id="IPR045274">
    <property type="entry name" value="WAK-like"/>
</dbReference>
<keyword evidence="9" id="KW-1015">Disulfide bond</keyword>
<gene>
    <name evidence="16" type="ORF">ZOSMA_13G00010</name>
</gene>
<keyword evidence="16" id="KW-0418">Kinase</keyword>
<dbReference type="InterPro" id="IPR011009">
    <property type="entry name" value="Kinase-like_dom_sf"/>
</dbReference>
<keyword evidence="2" id="KW-0723">Serine/threonine-protein kinase</keyword>
<dbReference type="Gene3D" id="2.10.25.10">
    <property type="entry name" value="Laminin"/>
    <property type="match status" value="1"/>
</dbReference>
<dbReference type="GO" id="GO:0005524">
    <property type="term" value="F:ATP binding"/>
    <property type="evidence" value="ECO:0007669"/>
    <property type="project" value="UniProtKB-KW"/>
</dbReference>
<dbReference type="CDD" id="cd14066">
    <property type="entry name" value="STKc_IRAK"/>
    <property type="match status" value="1"/>
</dbReference>
<accession>A0A0K9Q011</accession>
<dbReference type="InterPro" id="IPR008271">
    <property type="entry name" value="Ser/Thr_kinase_AS"/>
</dbReference>
<dbReference type="PANTHER" id="PTHR27005">
    <property type="entry name" value="WALL-ASSOCIATED RECEPTOR KINASE-LIKE 21"/>
    <property type="match status" value="1"/>
</dbReference>
<dbReference type="PROSITE" id="PS50026">
    <property type="entry name" value="EGF_3"/>
    <property type="match status" value="1"/>
</dbReference>
<dbReference type="PROSITE" id="PS00010">
    <property type="entry name" value="ASX_HYDROXYL"/>
    <property type="match status" value="1"/>
</dbReference>
<dbReference type="PROSITE" id="PS00108">
    <property type="entry name" value="PROTEIN_KINASE_ST"/>
    <property type="match status" value="1"/>
</dbReference>
<dbReference type="PANTHER" id="PTHR27005:SF468">
    <property type="entry name" value="OS01G0310500 PROTEIN"/>
    <property type="match status" value="1"/>
</dbReference>
<dbReference type="Proteomes" id="UP000036987">
    <property type="component" value="Unassembled WGS sequence"/>
</dbReference>
<evidence type="ECO:0000256" key="8">
    <source>
        <dbReference type="ARBA" id="ARBA00022840"/>
    </source>
</evidence>
<sequence>MFLKLGLMMSVLAEAIMPQINQSSTCPDRCGNIDVPYPFGIGENCSLPPDSSGGFWSRNFKLECNNSTFDPPRLFADEQEIINITLNPPKLHLKTGVAYICDDGSEGDDTGIGFLSRPFYVSSEENVHRAFGCNTNSTIESSRFRGYSFETCISTTCSNDMELADISSCNGTGCCVTKMPPFAFMYDIKLAKLSNTSDNHFSNRCIYSFVMKNSTDDFDKPSDLGKMNKTMKVPVVAEWYVGDLCCEEAQKNKTTYACVKNNHTQCQNSPRSMGYFCKCAKGYEGNPYLNGCQGLYIISSDINECLEEGKCLNGSICINTDGGYHCECPSGTKGDPVKNIPCVKESRQSLAIFIVLGIGLLLMLFAMGLFISWSFHKRKFLKLRKQFFRGNGGLFLQDQIAANPNLSFKIFPIKEIEDATKKFDKEMVLGKGGQGTVYKGNLGEGRMVAIKRSMMAEERNTKEFANEMLILSQINHVNIVKLLGCCLESEVPMLIYEFVPNKTLFHFVHIQSHAIPIPWSFRLKIGVDTAKAIAYLHSEASPPILHGDIKSSNILLDNNYMAKVSDFGTSTIAPKDKARFMTLIQGTYGYLDPEYLQTGQITEKSDVYSFAIVMLELLTGKKAIFLDDEGTERNLASMFILHMKENRLAEILDHQIQYGETSMEQIRVIADVIIECLSVTGDKRPTMTYISTFLQGLIISQVHPWIQVNAEEVECLILNQENSQRTMTGDIELGNTTIAR</sequence>
<dbReference type="SMART" id="SM00181">
    <property type="entry name" value="EGF"/>
    <property type="match status" value="2"/>
</dbReference>
<evidence type="ECO:0000256" key="12">
    <source>
        <dbReference type="SAM" id="Phobius"/>
    </source>
</evidence>
<dbReference type="AlphaFoldDB" id="A0A0K9Q011"/>
<dbReference type="SMART" id="SM00220">
    <property type="entry name" value="S_TKc"/>
    <property type="match status" value="1"/>
</dbReference>
<dbReference type="InterPro" id="IPR049883">
    <property type="entry name" value="NOTCH1_EGF-like"/>
</dbReference>
<dbReference type="FunFam" id="1.10.510.10:FF:000084">
    <property type="entry name" value="Wall-associated receptor kinase 2"/>
    <property type="match status" value="1"/>
</dbReference>
<dbReference type="GO" id="GO:0004674">
    <property type="term" value="F:protein serine/threonine kinase activity"/>
    <property type="evidence" value="ECO:0007669"/>
    <property type="project" value="UniProtKB-KW"/>
</dbReference>
<keyword evidence="4" id="KW-0808">Transferase</keyword>
<feature type="chain" id="PRO_5012272038" evidence="13">
    <location>
        <begin position="16"/>
        <end position="740"/>
    </location>
</feature>
<dbReference type="InterPro" id="IPR001881">
    <property type="entry name" value="EGF-like_Ca-bd_dom"/>
</dbReference>
<dbReference type="GO" id="GO:0007166">
    <property type="term" value="P:cell surface receptor signaling pathway"/>
    <property type="evidence" value="ECO:0000318"/>
    <property type="project" value="GO_Central"/>
</dbReference>
<organism evidence="16 17">
    <name type="scientific">Zostera marina</name>
    <name type="common">Eelgrass</name>
    <dbReference type="NCBI Taxonomy" id="29655"/>
    <lineage>
        <taxon>Eukaryota</taxon>
        <taxon>Viridiplantae</taxon>
        <taxon>Streptophyta</taxon>
        <taxon>Embryophyta</taxon>
        <taxon>Tracheophyta</taxon>
        <taxon>Spermatophyta</taxon>
        <taxon>Magnoliopsida</taxon>
        <taxon>Liliopsida</taxon>
        <taxon>Zosteraceae</taxon>
        <taxon>Zostera</taxon>
    </lineage>
</organism>
<protein>
    <submittedName>
        <fullName evidence="16">Protein kinase family protein</fullName>
    </submittedName>
</protein>
<feature type="domain" description="EGF-like" evidence="15">
    <location>
        <begin position="301"/>
        <end position="335"/>
    </location>
</feature>
<dbReference type="SUPFAM" id="SSF57196">
    <property type="entry name" value="EGF/Laminin"/>
    <property type="match status" value="1"/>
</dbReference>
<dbReference type="Pfam" id="PF00069">
    <property type="entry name" value="Pkinase"/>
    <property type="match status" value="1"/>
</dbReference>
<dbReference type="Pfam" id="PF13947">
    <property type="entry name" value="GUB_WAK_bind"/>
    <property type="match status" value="1"/>
</dbReference>
<dbReference type="OrthoDB" id="786894at2759"/>
<dbReference type="InterPro" id="IPR018097">
    <property type="entry name" value="EGF_Ca-bd_CS"/>
</dbReference>
<dbReference type="GO" id="GO:0005886">
    <property type="term" value="C:plasma membrane"/>
    <property type="evidence" value="ECO:0000318"/>
    <property type="project" value="GO_Central"/>
</dbReference>
<dbReference type="STRING" id="29655.A0A0K9Q011"/>
<evidence type="ECO:0000256" key="9">
    <source>
        <dbReference type="ARBA" id="ARBA00023157"/>
    </source>
</evidence>
<keyword evidence="8" id="KW-0067">ATP-binding</keyword>
<dbReference type="GO" id="GO:0005509">
    <property type="term" value="F:calcium ion binding"/>
    <property type="evidence" value="ECO:0007669"/>
    <property type="project" value="InterPro"/>
</dbReference>
<comment type="subcellular location">
    <subcellularLocation>
        <location evidence="1">Membrane</location>
        <topology evidence="1">Single-pass type I membrane protein</topology>
    </subcellularLocation>
</comment>
<keyword evidence="5 13" id="KW-0732">Signal</keyword>
<dbReference type="EMBL" id="LFYR01000514">
    <property type="protein sequence ID" value="KMZ73800.1"/>
    <property type="molecule type" value="Genomic_DNA"/>
</dbReference>
<dbReference type="InterPro" id="IPR025287">
    <property type="entry name" value="WAK_GUB"/>
</dbReference>
<evidence type="ECO:0000256" key="6">
    <source>
        <dbReference type="ARBA" id="ARBA00022737"/>
    </source>
</evidence>
<keyword evidence="10" id="KW-0325">Glycoprotein</keyword>
<feature type="domain" description="Protein kinase" evidence="14">
    <location>
        <begin position="423"/>
        <end position="706"/>
    </location>
</feature>
<comment type="caution">
    <text evidence="11">Lacks conserved residue(s) required for the propagation of feature annotation.</text>
</comment>
<evidence type="ECO:0000256" key="4">
    <source>
        <dbReference type="ARBA" id="ARBA00022679"/>
    </source>
</evidence>
<keyword evidence="12" id="KW-1133">Transmembrane helix</keyword>
<feature type="signal peptide" evidence="13">
    <location>
        <begin position="1"/>
        <end position="15"/>
    </location>
</feature>
<dbReference type="InterPro" id="IPR000719">
    <property type="entry name" value="Prot_kinase_dom"/>
</dbReference>
<feature type="transmembrane region" description="Helical" evidence="12">
    <location>
        <begin position="350"/>
        <end position="375"/>
    </location>
</feature>
<proteinExistence type="predicted"/>
<keyword evidence="7" id="KW-0547">Nucleotide-binding</keyword>
<keyword evidence="12" id="KW-0472">Membrane</keyword>
<dbReference type="PROSITE" id="PS01187">
    <property type="entry name" value="EGF_CA"/>
    <property type="match status" value="1"/>
</dbReference>
<dbReference type="InterPro" id="IPR000742">
    <property type="entry name" value="EGF"/>
</dbReference>
<evidence type="ECO:0000313" key="17">
    <source>
        <dbReference type="Proteomes" id="UP000036987"/>
    </source>
</evidence>
<keyword evidence="12" id="KW-0812">Transmembrane</keyword>
<keyword evidence="3 11" id="KW-0245">EGF-like domain</keyword>
<dbReference type="FunFam" id="3.30.200.20:FF:001332">
    <property type="entry name" value="Wall-associated receptor kinase-like 10"/>
    <property type="match status" value="1"/>
</dbReference>
<dbReference type="InterPro" id="IPR000152">
    <property type="entry name" value="EGF-type_Asp/Asn_hydroxyl_site"/>
</dbReference>
<evidence type="ECO:0000256" key="5">
    <source>
        <dbReference type="ARBA" id="ARBA00022729"/>
    </source>
</evidence>